<evidence type="ECO:0008006" key="3">
    <source>
        <dbReference type="Google" id="ProtNLM"/>
    </source>
</evidence>
<organism evidence="1 2">
    <name type="scientific">Caerostris extrusa</name>
    <name type="common">Bark spider</name>
    <name type="synonym">Caerostris bankana</name>
    <dbReference type="NCBI Taxonomy" id="172846"/>
    <lineage>
        <taxon>Eukaryota</taxon>
        <taxon>Metazoa</taxon>
        <taxon>Ecdysozoa</taxon>
        <taxon>Arthropoda</taxon>
        <taxon>Chelicerata</taxon>
        <taxon>Arachnida</taxon>
        <taxon>Araneae</taxon>
        <taxon>Araneomorphae</taxon>
        <taxon>Entelegynae</taxon>
        <taxon>Araneoidea</taxon>
        <taxon>Araneidae</taxon>
        <taxon>Caerostris</taxon>
    </lineage>
</organism>
<accession>A0AAV4VUF6</accession>
<reference evidence="1 2" key="1">
    <citation type="submission" date="2021-06" db="EMBL/GenBank/DDBJ databases">
        <title>Caerostris extrusa draft genome.</title>
        <authorList>
            <person name="Kono N."/>
            <person name="Arakawa K."/>
        </authorList>
    </citation>
    <scope>NUCLEOTIDE SEQUENCE [LARGE SCALE GENOMIC DNA]</scope>
</reference>
<protein>
    <recommendedName>
        <fullName evidence="3">Cytochrome c biogenesis B</fullName>
    </recommendedName>
</protein>
<gene>
    <name evidence="1" type="ORF">CEXT_34721</name>
</gene>
<proteinExistence type="predicted"/>
<sequence length="174" mass="19255">MNIFLVLFWEEDRRKGIPVPFHLMSVMQGSSQTSLAIDPIQEFLGYRSIPSVLWLSTPSKVLWLSFSKCPSAITSSRVSWLSTSNCSLAIDSFKCSLVIDSSNCSSAITPLRVPWLSSSKCYPSKILQLSPLQGFIGYPPSKSSSAVILSQVLFGYPPQVFFGYHPLKISLVIL</sequence>
<keyword evidence="2" id="KW-1185">Reference proteome</keyword>
<dbReference type="AlphaFoldDB" id="A0AAV4VUF6"/>
<comment type="caution">
    <text evidence="1">The sequence shown here is derived from an EMBL/GenBank/DDBJ whole genome shotgun (WGS) entry which is preliminary data.</text>
</comment>
<dbReference type="EMBL" id="BPLR01015139">
    <property type="protein sequence ID" value="GIY73901.1"/>
    <property type="molecule type" value="Genomic_DNA"/>
</dbReference>
<evidence type="ECO:0000313" key="2">
    <source>
        <dbReference type="Proteomes" id="UP001054945"/>
    </source>
</evidence>
<evidence type="ECO:0000313" key="1">
    <source>
        <dbReference type="EMBL" id="GIY73901.1"/>
    </source>
</evidence>
<name>A0AAV4VUF6_CAEEX</name>
<dbReference type="Proteomes" id="UP001054945">
    <property type="component" value="Unassembled WGS sequence"/>
</dbReference>